<evidence type="ECO:0000256" key="4">
    <source>
        <dbReference type="ARBA" id="ARBA00022832"/>
    </source>
</evidence>
<evidence type="ECO:0000256" key="3">
    <source>
        <dbReference type="ARBA" id="ARBA00022801"/>
    </source>
</evidence>
<proteinExistence type="inferred from homology"/>
<keyword evidence="6" id="KW-0443">Lipid metabolism</keyword>
<evidence type="ECO:0000259" key="8">
    <source>
        <dbReference type="Pfam" id="PF01643"/>
    </source>
</evidence>
<dbReference type="RefSeq" id="WP_138404310.1">
    <property type="nucleotide sequence ID" value="NZ_VBSP01000013.1"/>
</dbReference>
<name>A0A5R9DXZ7_9LACT</name>
<dbReference type="AlphaFoldDB" id="A0A5R9DXZ7"/>
<dbReference type="GO" id="GO:0000036">
    <property type="term" value="F:acyl carrier activity"/>
    <property type="evidence" value="ECO:0007669"/>
    <property type="project" value="TreeGrafter"/>
</dbReference>
<dbReference type="Pfam" id="PF20791">
    <property type="entry name" value="Acyl-ACP_TE_C"/>
    <property type="match status" value="1"/>
</dbReference>
<dbReference type="PANTHER" id="PTHR31727">
    <property type="entry name" value="OLEOYL-ACYL CARRIER PROTEIN THIOESTERASE 1, CHLOROPLASTIC"/>
    <property type="match status" value="1"/>
</dbReference>
<protein>
    <recommendedName>
        <fullName evidence="12">Acyl-ACP thioesterase</fullName>
    </recommendedName>
</protein>
<evidence type="ECO:0000256" key="2">
    <source>
        <dbReference type="ARBA" id="ARBA00022516"/>
    </source>
</evidence>
<dbReference type="InterPro" id="IPR029069">
    <property type="entry name" value="HotDog_dom_sf"/>
</dbReference>
<dbReference type="Pfam" id="PF01643">
    <property type="entry name" value="Acyl-ACP_TE"/>
    <property type="match status" value="1"/>
</dbReference>
<gene>
    <name evidence="10" type="ORF">FEZ33_05015</name>
</gene>
<evidence type="ECO:0000313" key="10">
    <source>
        <dbReference type="EMBL" id="TLQ41622.1"/>
    </source>
</evidence>
<evidence type="ECO:0000313" key="11">
    <source>
        <dbReference type="Proteomes" id="UP000306420"/>
    </source>
</evidence>
<keyword evidence="2" id="KW-0444">Lipid biosynthesis</keyword>
<reference evidence="10 11" key="1">
    <citation type="submission" date="2019-05" db="EMBL/GenBank/DDBJ databases">
        <title>The metagenome of a microbial culture collection derived from dairy environment covers the genomic content of the human microbiome.</title>
        <authorList>
            <person name="Roder T."/>
            <person name="Wuthrich D."/>
            <person name="Sattari Z."/>
            <person name="Von Ah U."/>
            <person name="Bar C."/>
            <person name="Ronchi F."/>
            <person name="Macpherson A.J."/>
            <person name="Ganal-Vonarburg S.C."/>
            <person name="Bruggmann R."/>
            <person name="Vergeres G."/>
        </authorList>
    </citation>
    <scope>NUCLEOTIDE SEQUENCE [LARGE SCALE GENOMIC DNA]</scope>
    <source>
        <strain evidence="10 11">FAM 24227</strain>
    </source>
</reference>
<evidence type="ECO:0000256" key="6">
    <source>
        <dbReference type="ARBA" id="ARBA00023098"/>
    </source>
</evidence>
<evidence type="ECO:0000256" key="7">
    <source>
        <dbReference type="ARBA" id="ARBA00023160"/>
    </source>
</evidence>
<dbReference type="GO" id="GO:0016297">
    <property type="term" value="F:fatty acyl-[ACP] hydrolase activity"/>
    <property type="evidence" value="ECO:0007669"/>
    <property type="project" value="InterPro"/>
</dbReference>
<comment type="caution">
    <text evidence="10">The sequence shown here is derived from an EMBL/GenBank/DDBJ whole genome shotgun (WGS) entry which is preliminary data.</text>
</comment>
<dbReference type="InterPro" id="IPR002864">
    <property type="entry name" value="Acyl-ACP_thioesterase_NHD"/>
</dbReference>
<keyword evidence="3" id="KW-0378">Hydrolase</keyword>
<evidence type="ECO:0000256" key="1">
    <source>
        <dbReference type="ARBA" id="ARBA00006500"/>
    </source>
</evidence>
<organism evidence="10 11">
    <name type="scientific">Ruoffia tabacinasalis</name>
    <dbReference type="NCBI Taxonomy" id="87458"/>
    <lineage>
        <taxon>Bacteria</taxon>
        <taxon>Bacillati</taxon>
        <taxon>Bacillota</taxon>
        <taxon>Bacilli</taxon>
        <taxon>Lactobacillales</taxon>
        <taxon>Aerococcaceae</taxon>
        <taxon>Ruoffia</taxon>
    </lineage>
</organism>
<feature type="domain" description="Acyl-ACP thioesterase-like C-terminal" evidence="9">
    <location>
        <begin position="168"/>
        <end position="253"/>
    </location>
</feature>
<dbReference type="Gene3D" id="3.10.129.10">
    <property type="entry name" value="Hotdog Thioesterase"/>
    <property type="match status" value="1"/>
</dbReference>
<dbReference type="SUPFAM" id="SSF54637">
    <property type="entry name" value="Thioesterase/thiol ester dehydrase-isomerase"/>
    <property type="match status" value="2"/>
</dbReference>
<evidence type="ECO:0000256" key="5">
    <source>
        <dbReference type="ARBA" id="ARBA00022946"/>
    </source>
</evidence>
<dbReference type="InterPro" id="IPR049427">
    <property type="entry name" value="Acyl-ACP_TE_C"/>
</dbReference>
<sequence>MEDSKLKVVSKELVVTDDLIIPGTTQIDLTKILEKAMEVSGLHDNYLQNQLNVKFIQENHTWVITQYEIRILKEAELNATLEIDTRLIEVNRFFCTRRYSVVSDGQLLYEVFAKFAAIDMDKRRIVRINPAPLETEDIIDSSYTIEFSKIKAFTNVANEEDIRVGIDESDIDENLHVNNLVYLRWAYRTIPSDISQNYKMKRIEVKYEKEILPQDTVAICNQADLEESNQTQQVIINESNNKIASVINIEWEK</sequence>
<evidence type="ECO:0000259" key="9">
    <source>
        <dbReference type="Pfam" id="PF20791"/>
    </source>
</evidence>
<feature type="domain" description="Acyl-ACP thioesterase N-terminal hotdog" evidence="8">
    <location>
        <begin position="25"/>
        <end position="130"/>
    </location>
</feature>
<dbReference type="InterPro" id="IPR045023">
    <property type="entry name" value="FATA/B"/>
</dbReference>
<dbReference type="EMBL" id="VBSP01000013">
    <property type="protein sequence ID" value="TLQ41622.1"/>
    <property type="molecule type" value="Genomic_DNA"/>
</dbReference>
<keyword evidence="4" id="KW-0276">Fatty acid metabolism</keyword>
<comment type="similarity">
    <text evidence="1">Belongs to the acyl-ACP thioesterase family.</text>
</comment>
<dbReference type="Proteomes" id="UP000306420">
    <property type="component" value="Unassembled WGS sequence"/>
</dbReference>
<dbReference type="PANTHER" id="PTHR31727:SF6">
    <property type="entry name" value="OLEOYL-ACYL CARRIER PROTEIN THIOESTERASE 1, CHLOROPLASTIC"/>
    <property type="match status" value="1"/>
</dbReference>
<keyword evidence="5" id="KW-0809">Transit peptide</keyword>
<accession>A0A5R9DXZ7</accession>
<keyword evidence="7" id="KW-0275">Fatty acid biosynthesis</keyword>
<dbReference type="OrthoDB" id="9801517at2"/>
<evidence type="ECO:0008006" key="12">
    <source>
        <dbReference type="Google" id="ProtNLM"/>
    </source>
</evidence>